<dbReference type="Proteomes" id="UP000626026">
    <property type="component" value="Unassembled WGS sequence"/>
</dbReference>
<accession>A0ABR7RIJ8</accession>
<name>A0ABR7RIJ8_9PROT</name>
<feature type="domain" description="HTH arsR-type" evidence="1">
    <location>
        <begin position="19"/>
        <end position="98"/>
    </location>
</feature>
<sequence length="312" mass="34737">MTSSPNRAFLTVIPETNPEVLRGVASAVRIQILRLLRQQGPLNVNQIGALLELPQSTVAANVLVLEQCRLIETELVKAAKGQQKICHVRFDDIVIRLDGPAPQRQRDLVEVAMPLGLYTSCDVQAPCGLCSQRGVIGLLDVPDFFLDPARVEAMLLWFSRGFVEYKFPNNAKLLGAQVKGVEFSLEMSSEVPGTSLDWPSDITLWVNGTKIGTWTSPSDYGDKRGVLTPRWWKLEGSQYGRLTHWVVNEHGTFLDGLRISDVTLAALKLEEHHSIRLRIGIEDSAKHPGGLNIFGRQFGNHEQDIVMRLRLA</sequence>
<comment type="caution">
    <text evidence="2">The sequence shown here is derived from an EMBL/GenBank/DDBJ whole genome shotgun (WGS) entry which is preliminary data.</text>
</comment>
<protein>
    <submittedName>
        <fullName evidence="2">ArsR family transcriptional regulator</fullName>
    </submittedName>
</protein>
<dbReference type="RefSeq" id="WP_187783577.1">
    <property type="nucleotide sequence ID" value="NZ_JACTVA010000007.1"/>
</dbReference>
<organism evidence="2 3">
    <name type="scientific">Teichococcus aerophilus</name>
    <dbReference type="NCBI Taxonomy" id="1224513"/>
    <lineage>
        <taxon>Bacteria</taxon>
        <taxon>Pseudomonadati</taxon>
        <taxon>Pseudomonadota</taxon>
        <taxon>Alphaproteobacteria</taxon>
        <taxon>Acetobacterales</taxon>
        <taxon>Roseomonadaceae</taxon>
        <taxon>Roseomonas</taxon>
    </lineage>
</organism>
<reference evidence="2 3" key="1">
    <citation type="journal article" date="2013" name="Int. J. Syst. Evol. Microbiol.">
        <title>Roseomonas aerophila sp. nov., isolated from air.</title>
        <authorList>
            <person name="Kim S.J."/>
            <person name="Weon H.Y."/>
            <person name="Ahn J.H."/>
            <person name="Hong S.B."/>
            <person name="Seok S.J."/>
            <person name="Whang K.S."/>
            <person name="Kwon S.W."/>
        </authorList>
    </citation>
    <scope>NUCLEOTIDE SEQUENCE [LARGE SCALE GENOMIC DNA]</scope>
    <source>
        <strain evidence="2 3">NBRC 108923</strain>
    </source>
</reference>
<dbReference type="Pfam" id="PF25212">
    <property type="entry name" value="HVO_A0114"/>
    <property type="match status" value="1"/>
</dbReference>
<dbReference type="SUPFAM" id="SSF46785">
    <property type="entry name" value="Winged helix' DNA-binding domain"/>
    <property type="match status" value="1"/>
</dbReference>
<dbReference type="Gene3D" id="1.10.10.10">
    <property type="entry name" value="Winged helix-like DNA-binding domain superfamily/Winged helix DNA-binding domain"/>
    <property type="match status" value="1"/>
</dbReference>
<keyword evidence="3" id="KW-1185">Reference proteome</keyword>
<evidence type="ECO:0000313" key="3">
    <source>
        <dbReference type="Proteomes" id="UP000626026"/>
    </source>
</evidence>
<dbReference type="CDD" id="cd00090">
    <property type="entry name" value="HTH_ARSR"/>
    <property type="match status" value="1"/>
</dbReference>
<dbReference type="InterPro" id="IPR011991">
    <property type="entry name" value="ArsR-like_HTH"/>
</dbReference>
<dbReference type="InterPro" id="IPR016943">
    <property type="entry name" value="UCP030050_HTH"/>
</dbReference>
<gene>
    <name evidence="2" type="ORF">IBL26_06090</name>
</gene>
<dbReference type="InterPro" id="IPR036388">
    <property type="entry name" value="WH-like_DNA-bd_sf"/>
</dbReference>
<evidence type="ECO:0000259" key="1">
    <source>
        <dbReference type="SMART" id="SM00418"/>
    </source>
</evidence>
<dbReference type="InterPro" id="IPR001845">
    <property type="entry name" value="HTH_ArsR_DNA-bd_dom"/>
</dbReference>
<dbReference type="InterPro" id="IPR036390">
    <property type="entry name" value="WH_DNA-bd_sf"/>
</dbReference>
<dbReference type="PIRSF" id="PIRSF030050">
    <property type="entry name" value="UCP030050_HTH"/>
    <property type="match status" value="1"/>
</dbReference>
<dbReference type="SMART" id="SM00418">
    <property type="entry name" value="HTH_ARSR"/>
    <property type="match status" value="1"/>
</dbReference>
<dbReference type="EMBL" id="JACTVA010000007">
    <property type="protein sequence ID" value="MBC9206399.1"/>
    <property type="molecule type" value="Genomic_DNA"/>
</dbReference>
<proteinExistence type="predicted"/>
<evidence type="ECO:0000313" key="2">
    <source>
        <dbReference type="EMBL" id="MBC9206399.1"/>
    </source>
</evidence>